<evidence type="ECO:0000313" key="2">
    <source>
        <dbReference type="Proteomes" id="UP000825381"/>
    </source>
</evidence>
<name>A0ABX8V6R4_9FLAO</name>
<reference evidence="1 2" key="1">
    <citation type="submission" date="2021-07" db="EMBL/GenBank/DDBJ databases">
        <title>Flavobacterium WSW3-B6 sp.nov, isolated from seaweed.</title>
        <authorList>
            <person name="Muhammad N."/>
            <person name="Ho H."/>
            <person name="Lee Y.-J."/>
            <person name="Nguyen T."/>
            <person name="Ho J."/>
            <person name="Kim S.-G."/>
        </authorList>
    </citation>
    <scope>NUCLEOTIDE SEQUENCE [LARGE SCALE GENOMIC DNA]</scope>
    <source>
        <strain evidence="1 2">WSW3-B6</strain>
    </source>
</reference>
<dbReference type="RefSeq" id="WP_220640850.1">
    <property type="nucleotide sequence ID" value="NZ_CP080429.1"/>
</dbReference>
<evidence type="ECO:0000313" key="1">
    <source>
        <dbReference type="EMBL" id="QYJ68510.1"/>
    </source>
</evidence>
<dbReference type="EMBL" id="CP080429">
    <property type="protein sequence ID" value="QYJ68510.1"/>
    <property type="molecule type" value="Genomic_DNA"/>
</dbReference>
<dbReference type="NCBIfam" id="TIGR04131">
    <property type="entry name" value="Bac_Flav_CTERM"/>
    <property type="match status" value="1"/>
</dbReference>
<dbReference type="Pfam" id="PF13585">
    <property type="entry name" value="CHU_C"/>
    <property type="match status" value="1"/>
</dbReference>
<sequence>MKSSLLFLFFMYIGFLNAKNPSISFLEKPESDSTFVFTSILLGQFTTNCDLEIILNNQESNLIYLYWAANAIRVGDNYRIASNSGSNIVMKAGKVIVLKPSTNILKGNHCLARIEPCIPSCKDNFIIDKVFTPNGDGINDYWNVHHIENISNIEIFIFDRYGKLITTVKPKSRGWDGTFNGYRLPATDYWYLFRYDDCYGNRLELKSHFSLVR</sequence>
<dbReference type="Proteomes" id="UP000825381">
    <property type="component" value="Chromosome"/>
</dbReference>
<dbReference type="InterPro" id="IPR026341">
    <property type="entry name" value="T9SS_type_B"/>
</dbReference>
<gene>
    <name evidence="1" type="ORF">K1I41_01095</name>
</gene>
<keyword evidence="2" id="KW-1185">Reference proteome</keyword>
<proteinExistence type="predicted"/>
<organism evidence="1 2">
    <name type="scientific">Flavobacterium litorale</name>
    <dbReference type="NCBI Taxonomy" id="2856519"/>
    <lineage>
        <taxon>Bacteria</taxon>
        <taxon>Pseudomonadati</taxon>
        <taxon>Bacteroidota</taxon>
        <taxon>Flavobacteriia</taxon>
        <taxon>Flavobacteriales</taxon>
        <taxon>Flavobacteriaceae</taxon>
        <taxon>Flavobacterium</taxon>
    </lineage>
</organism>
<protein>
    <submittedName>
        <fullName evidence="1">T9SS type B sorting domain-containing protein</fullName>
    </submittedName>
</protein>
<accession>A0ABX8V6R4</accession>